<accession>A0ABV5G1G9</accession>
<sequence>MHHLGRPQQHLIPGSPGLSRCVGPHESTLTAIGAAHGPIHRSGRLYRVTAGASRRCPGASRPSAPW</sequence>
<dbReference type="Proteomes" id="UP001589575">
    <property type="component" value="Unassembled WGS sequence"/>
</dbReference>
<comment type="caution">
    <text evidence="2">The sequence shown here is derived from an EMBL/GenBank/DDBJ whole genome shotgun (WGS) entry which is preliminary data.</text>
</comment>
<feature type="region of interest" description="Disordered" evidence="1">
    <location>
        <begin position="1"/>
        <end position="23"/>
    </location>
</feature>
<gene>
    <name evidence="2" type="ORF">ACFFX0_16910</name>
</gene>
<evidence type="ECO:0000313" key="3">
    <source>
        <dbReference type="Proteomes" id="UP001589575"/>
    </source>
</evidence>
<evidence type="ECO:0000256" key="1">
    <source>
        <dbReference type="SAM" id="MobiDB-lite"/>
    </source>
</evidence>
<dbReference type="EMBL" id="JBHMFI010000001">
    <property type="protein sequence ID" value="MFB9072787.1"/>
    <property type="molecule type" value="Genomic_DNA"/>
</dbReference>
<name>A0ABV5G1G9_9MICC</name>
<proteinExistence type="predicted"/>
<organism evidence="2 3">
    <name type="scientific">Citricoccus parietis</name>
    <dbReference type="NCBI Taxonomy" id="592307"/>
    <lineage>
        <taxon>Bacteria</taxon>
        <taxon>Bacillati</taxon>
        <taxon>Actinomycetota</taxon>
        <taxon>Actinomycetes</taxon>
        <taxon>Micrococcales</taxon>
        <taxon>Micrococcaceae</taxon>
        <taxon>Citricoccus</taxon>
    </lineage>
</organism>
<evidence type="ECO:0000313" key="2">
    <source>
        <dbReference type="EMBL" id="MFB9072787.1"/>
    </source>
</evidence>
<keyword evidence="3" id="KW-1185">Reference proteome</keyword>
<reference evidence="2 3" key="1">
    <citation type="submission" date="2024-09" db="EMBL/GenBank/DDBJ databases">
        <authorList>
            <person name="Sun Q."/>
            <person name="Mori K."/>
        </authorList>
    </citation>
    <scope>NUCLEOTIDE SEQUENCE [LARGE SCALE GENOMIC DNA]</scope>
    <source>
        <strain evidence="2 3">CCM 7609</strain>
    </source>
</reference>
<protein>
    <submittedName>
        <fullName evidence="2">Uncharacterized protein</fullName>
    </submittedName>
</protein>